<dbReference type="Proteomes" id="UP000006727">
    <property type="component" value="Chromosome 5"/>
</dbReference>
<dbReference type="AlphaFoldDB" id="A0A7I4DQQ4"/>
<organism evidence="2 3">
    <name type="scientific">Physcomitrium patens</name>
    <name type="common">Spreading-leaved earth moss</name>
    <name type="synonym">Physcomitrella patens</name>
    <dbReference type="NCBI Taxonomy" id="3218"/>
    <lineage>
        <taxon>Eukaryota</taxon>
        <taxon>Viridiplantae</taxon>
        <taxon>Streptophyta</taxon>
        <taxon>Embryophyta</taxon>
        <taxon>Bryophyta</taxon>
        <taxon>Bryophytina</taxon>
        <taxon>Bryopsida</taxon>
        <taxon>Funariidae</taxon>
        <taxon>Funariales</taxon>
        <taxon>Funariaceae</taxon>
        <taxon>Physcomitrium</taxon>
    </lineage>
</organism>
<dbReference type="InterPro" id="IPR051023">
    <property type="entry name" value="PP2A_Regulatory_Subunit_A"/>
</dbReference>
<proteinExistence type="predicted"/>
<evidence type="ECO:0000256" key="1">
    <source>
        <dbReference type="ARBA" id="ARBA00022737"/>
    </source>
</evidence>
<evidence type="ECO:0000313" key="2">
    <source>
        <dbReference type="EnsemblPlants" id="Pp3c5_1570V3.3"/>
    </source>
</evidence>
<sequence>EINDDDDEVLLAMACEPAAFIGLVAEIVFAYVLLPPLESLCIIVETVVQDKVVASLCKIGVQMKERDVVEWFIPFVTRLGAGEWFTVRVSACGIFHIVYSSAPDLLRAELRLIFNQLVGPLVEAMYLEFDIMTFRDLTQYDHDSVRHLVVENCAASGKLLEPIDCVGNVFPVIVSFLQDELLDERLNRIGKLDEVIGIDLLSESLLPDIVELAEDRRWCVLLAIIEDVSLLASPLGAGEKLGAICMQWLEDQVETLTFNQPPNLGLLAEEFDPEWTLKHIVPQTMLPVVINASKDKVPNIELNVAKILQSMIPVMDYPVGSSPSPLYFLGWFA</sequence>
<reference evidence="2" key="3">
    <citation type="submission" date="2020-12" db="UniProtKB">
        <authorList>
            <consortium name="EnsemblPlants"/>
        </authorList>
    </citation>
    <scope>IDENTIFICATION</scope>
</reference>
<dbReference type="Gene3D" id="1.25.10.10">
    <property type="entry name" value="Leucine-rich Repeat Variant"/>
    <property type="match status" value="2"/>
</dbReference>
<keyword evidence="3" id="KW-1185">Reference proteome</keyword>
<dbReference type="PANTHER" id="PTHR10648">
    <property type="entry name" value="SERINE/THREONINE-PROTEIN PHOSPHATASE PP2A 65 KDA REGULATORY SUBUNIT"/>
    <property type="match status" value="1"/>
</dbReference>
<dbReference type="InterPro" id="IPR016024">
    <property type="entry name" value="ARM-type_fold"/>
</dbReference>
<keyword evidence="1" id="KW-0677">Repeat</keyword>
<name>A0A7I4DQQ4_PHYPA</name>
<dbReference type="GO" id="GO:0005737">
    <property type="term" value="C:cytoplasm"/>
    <property type="evidence" value="ECO:0000318"/>
    <property type="project" value="GO_Central"/>
</dbReference>
<dbReference type="GO" id="GO:0005634">
    <property type="term" value="C:nucleus"/>
    <property type="evidence" value="ECO:0000318"/>
    <property type="project" value="GO_Central"/>
</dbReference>
<dbReference type="GO" id="GO:0000159">
    <property type="term" value="C:protein phosphatase type 2A complex"/>
    <property type="evidence" value="ECO:0000318"/>
    <property type="project" value="GO_Central"/>
</dbReference>
<dbReference type="GO" id="GO:0019888">
    <property type="term" value="F:protein phosphatase regulator activity"/>
    <property type="evidence" value="ECO:0000318"/>
    <property type="project" value="GO_Central"/>
</dbReference>
<dbReference type="SUPFAM" id="SSF48371">
    <property type="entry name" value="ARM repeat"/>
    <property type="match status" value="1"/>
</dbReference>
<dbReference type="EnsemblPlants" id="Pp3c5_1570V3.3">
    <property type="protein sequence ID" value="Pp3c5_1570V3.3"/>
    <property type="gene ID" value="Pp3c5_1570"/>
</dbReference>
<dbReference type="InterPro" id="IPR011989">
    <property type="entry name" value="ARM-like"/>
</dbReference>
<protein>
    <submittedName>
        <fullName evidence="2">Uncharacterized protein</fullName>
    </submittedName>
</protein>
<dbReference type="Gramene" id="Pp3c5_1570V3.3">
    <property type="protein sequence ID" value="Pp3c5_1570V3.3"/>
    <property type="gene ID" value="Pp3c5_1570"/>
</dbReference>
<dbReference type="InParanoid" id="A0A7I4DQQ4"/>
<dbReference type="EMBL" id="ABEU02000005">
    <property type="status" value="NOT_ANNOTATED_CDS"/>
    <property type="molecule type" value="Genomic_DNA"/>
</dbReference>
<evidence type="ECO:0000313" key="3">
    <source>
        <dbReference type="Proteomes" id="UP000006727"/>
    </source>
</evidence>
<reference evidence="2 3" key="2">
    <citation type="journal article" date="2018" name="Plant J.">
        <title>The Physcomitrella patens chromosome-scale assembly reveals moss genome structure and evolution.</title>
        <authorList>
            <person name="Lang D."/>
            <person name="Ullrich K.K."/>
            <person name="Murat F."/>
            <person name="Fuchs J."/>
            <person name="Jenkins J."/>
            <person name="Haas F.B."/>
            <person name="Piednoel M."/>
            <person name="Gundlach H."/>
            <person name="Van Bel M."/>
            <person name="Meyberg R."/>
            <person name="Vives C."/>
            <person name="Morata J."/>
            <person name="Symeonidi A."/>
            <person name="Hiss M."/>
            <person name="Muchero W."/>
            <person name="Kamisugi Y."/>
            <person name="Saleh O."/>
            <person name="Blanc G."/>
            <person name="Decker E.L."/>
            <person name="van Gessel N."/>
            <person name="Grimwood J."/>
            <person name="Hayes R.D."/>
            <person name="Graham S.W."/>
            <person name="Gunter L.E."/>
            <person name="McDaniel S.F."/>
            <person name="Hoernstein S.N.W."/>
            <person name="Larsson A."/>
            <person name="Li F.W."/>
            <person name="Perroud P.F."/>
            <person name="Phillips J."/>
            <person name="Ranjan P."/>
            <person name="Rokshar D.S."/>
            <person name="Rothfels C.J."/>
            <person name="Schneider L."/>
            <person name="Shu S."/>
            <person name="Stevenson D.W."/>
            <person name="Thummler F."/>
            <person name="Tillich M."/>
            <person name="Villarreal Aguilar J.C."/>
            <person name="Widiez T."/>
            <person name="Wong G.K."/>
            <person name="Wymore A."/>
            <person name="Zhang Y."/>
            <person name="Zimmer A.D."/>
            <person name="Quatrano R.S."/>
            <person name="Mayer K.F.X."/>
            <person name="Goodstein D."/>
            <person name="Casacuberta J.M."/>
            <person name="Vandepoele K."/>
            <person name="Reski R."/>
            <person name="Cuming A.C."/>
            <person name="Tuskan G.A."/>
            <person name="Maumus F."/>
            <person name="Salse J."/>
            <person name="Schmutz J."/>
            <person name="Rensing S.A."/>
        </authorList>
    </citation>
    <scope>NUCLEOTIDE SEQUENCE [LARGE SCALE GENOMIC DNA]</scope>
    <source>
        <strain evidence="2 3">cv. Gransden 2004</strain>
    </source>
</reference>
<dbReference type="PANTHER" id="PTHR10648:SF4">
    <property type="entry name" value="PROTEIN PHOSPHATASE 2 (FORMERLY 2A), REGULATORY SUBUNIT A, BETA ISOFORM-RELATED"/>
    <property type="match status" value="1"/>
</dbReference>
<dbReference type="GO" id="GO:0005829">
    <property type="term" value="C:cytosol"/>
    <property type="evidence" value="ECO:0000318"/>
    <property type="project" value="GO_Central"/>
</dbReference>
<accession>A0A7I4DQQ4</accession>
<reference evidence="2 3" key="1">
    <citation type="journal article" date="2008" name="Science">
        <title>The Physcomitrella genome reveals evolutionary insights into the conquest of land by plants.</title>
        <authorList>
            <person name="Rensing S."/>
            <person name="Lang D."/>
            <person name="Zimmer A."/>
            <person name="Terry A."/>
            <person name="Salamov A."/>
            <person name="Shapiro H."/>
            <person name="Nishiyama T."/>
            <person name="Perroud P.-F."/>
            <person name="Lindquist E."/>
            <person name="Kamisugi Y."/>
            <person name="Tanahashi T."/>
            <person name="Sakakibara K."/>
            <person name="Fujita T."/>
            <person name="Oishi K."/>
            <person name="Shin-I T."/>
            <person name="Kuroki Y."/>
            <person name="Toyoda A."/>
            <person name="Suzuki Y."/>
            <person name="Hashimoto A."/>
            <person name="Yamaguchi K."/>
            <person name="Sugano A."/>
            <person name="Kohara Y."/>
            <person name="Fujiyama A."/>
            <person name="Anterola A."/>
            <person name="Aoki S."/>
            <person name="Ashton N."/>
            <person name="Barbazuk W.B."/>
            <person name="Barker E."/>
            <person name="Bennetzen J."/>
            <person name="Bezanilla M."/>
            <person name="Blankenship R."/>
            <person name="Cho S.H."/>
            <person name="Dutcher S."/>
            <person name="Estelle M."/>
            <person name="Fawcett J.A."/>
            <person name="Gundlach H."/>
            <person name="Hanada K."/>
            <person name="Heyl A."/>
            <person name="Hicks K.A."/>
            <person name="Hugh J."/>
            <person name="Lohr M."/>
            <person name="Mayer K."/>
            <person name="Melkozernov A."/>
            <person name="Murata T."/>
            <person name="Nelson D."/>
            <person name="Pils B."/>
            <person name="Prigge M."/>
            <person name="Reiss B."/>
            <person name="Renner T."/>
            <person name="Rombauts S."/>
            <person name="Rushton P."/>
            <person name="Sanderfoot A."/>
            <person name="Schween G."/>
            <person name="Shiu S.-H."/>
            <person name="Stueber K."/>
            <person name="Theodoulou F.L."/>
            <person name="Tu H."/>
            <person name="Van de Peer Y."/>
            <person name="Verrier P.J."/>
            <person name="Waters E."/>
            <person name="Wood A."/>
            <person name="Yang L."/>
            <person name="Cove D."/>
            <person name="Cuming A."/>
            <person name="Hasebe M."/>
            <person name="Lucas S."/>
            <person name="Mishler D.B."/>
            <person name="Reski R."/>
            <person name="Grigoriev I."/>
            <person name="Quatrano R.S."/>
            <person name="Boore J.L."/>
        </authorList>
    </citation>
    <scope>NUCLEOTIDE SEQUENCE [LARGE SCALE GENOMIC DNA]</scope>
    <source>
        <strain evidence="2 3">cv. Gransden 2004</strain>
    </source>
</reference>